<evidence type="ECO:0000313" key="2">
    <source>
        <dbReference type="Proteomes" id="UP000305282"/>
    </source>
</evidence>
<dbReference type="EMBL" id="SSXH01000233">
    <property type="protein sequence ID" value="THJ74491.1"/>
    <property type="molecule type" value="Genomic_DNA"/>
</dbReference>
<proteinExistence type="predicted"/>
<protein>
    <submittedName>
        <fullName evidence="1">Uncharacterized protein</fullName>
    </submittedName>
</protein>
<name>A0A4S5EQ80_9ACTN</name>
<organism evidence="1 2">
    <name type="scientific">Candidatus Frankia alpina</name>
    <dbReference type="NCBI Taxonomy" id="2699483"/>
    <lineage>
        <taxon>Bacteria</taxon>
        <taxon>Bacillati</taxon>
        <taxon>Actinomycetota</taxon>
        <taxon>Actinomycetes</taxon>
        <taxon>Frankiales</taxon>
        <taxon>Frankiaceae</taxon>
        <taxon>Frankia</taxon>
    </lineage>
</organism>
<keyword evidence="2" id="KW-1185">Reference proteome</keyword>
<dbReference type="InterPro" id="IPR027417">
    <property type="entry name" value="P-loop_NTPase"/>
</dbReference>
<evidence type="ECO:0000313" key="1">
    <source>
        <dbReference type="EMBL" id="THJ74491.1"/>
    </source>
</evidence>
<dbReference type="AlphaFoldDB" id="A0A4S5EQ80"/>
<dbReference type="SUPFAM" id="SSF52540">
    <property type="entry name" value="P-loop containing nucleoside triphosphate hydrolases"/>
    <property type="match status" value="1"/>
</dbReference>
<accession>A0A4S5EQ80</accession>
<dbReference type="Proteomes" id="UP000305282">
    <property type="component" value="Unassembled WGS sequence"/>
</dbReference>
<comment type="caution">
    <text evidence="1">The sequence shown here is derived from an EMBL/GenBank/DDBJ whole genome shotgun (WGS) entry which is preliminary data.</text>
</comment>
<gene>
    <name evidence="1" type="ORF">E7Y31_11175</name>
</gene>
<reference evidence="1 2" key="1">
    <citation type="submission" date="2019-04" db="EMBL/GenBank/DDBJ databases">
        <title>Draft genome sequences for three unisolated Alnus-infective Frankia Sp+ strains, AgTrS, AiOr and AvVan, the first sequenced Frankia strains able to sporulate in-planta.</title>
        <authorList>
            <person name="Bethencourt L."/>
            <person name="Vautrin F."/>
            <person name="Taib N."/>
            <person name="Dubost A."/>
            <person name="Castro-Garcia L."/>
            <person name="Imbaud O."/>
            <person name="Abrouk D."/>
            <person name="Fournier P."/>
            <person name="Briolay J."/>
            <person name="Nguyen A."/>
            <person name="Normand P."/>
            <person name="Fernandez M.P."/>
            <person name="Brochier-Armanet C."/>
            <person name="Herrera-Belaroussi A."/>
        </authorList>
    </citation>
    <scope>NUCLEOTIDE SEQUENCE [LARGE SCALE GENOMIC DNA]</scope>
    <source>
        <strain evidence="1 2">AvVan</strain>
    </source>
</reference>
<sequence length="89" mass="10385">MDAEPDDLRRWYVARLQALLRVAHGNLPPHLRRYASLSAGEIAEQATRRYREINEVNLIENIQLTRERADVIVRKGSDHAVREVLVRTR</sequence>
<dbReference type="Gene3D" id="3.40.50.300">
    <property type="entry name" value="P-loop containing nucleotide triphosphate hydrolases"/>
    <property type="match status" value="1"/>
</dbReference>